<dbReference type="PRINTS" id="PR00344">
    <property type="entry name" value="BCTRLSENSOR"/>
</dbReference>
<dbReference type="PROSITE" id="PS01124">
    <property type="entry name" value="HTH_ARAC_FAMILY_2"/>
    <property type="match status" value="1"/>
</dbReference>
<dbReference type="Pfam" id="PF07495">
    <property type="entry name" value="Y_Y_Y"/>
    <property type="match status" value="1"/>
</dbReference>
<organism evidence="13 14">
    <name type="scientific">Sphingobacterium bambusae</name>
    <dbReference type="NCBI Taxonomy" id="662858"/>
    <lineage>
        <taxon>Bacteria</taxon>
        <taxon>Pseudomonadati</taxon>
        <taxon>Bacteroidota</taxon>
        <taxon>Sphingobacteriia</taxon>
        <taxon>Sphingobacteriales</taxon>
        <taxon>Sphingobacteriaceae</taxon>
        <taxon>Sphingobacterium</taxon>
    </lineage>
</organism>
<dbReference type="Proteomes" id="UP001597525">
    <property type="component" value="Unassembled WGS sequence"/>
</dbReference>
<dbReference type="PROSITE" id="PS50109">
    <property type="entry name" value="HIS_KIN"/>
    <property type="match status" value="1"/>
</dbReference>
<keyword evidence="9" id="KW-0732">Signal</keyword>
<evidence type="ECO:0000256" key="7">
    <source>
        <dbReference type="PROSITE-ProRule" id="PRU00169"/>
    </source>
</evidence>
<evidence type="ECO:0000256" key="6">
    <source>
        <dbReference type="ARBA" id="ARBA00023163"/>
    </source>
</evidence>
<dbReference type="Pfam" id="PF02518">
    <property type="entry name" value="HATPase_c"/>
    <property type="match status" value="1"/>
</dbReference>
<keyword evidence="8" id="KW-0472">Membrane</keyword>
<dbReference type="InterPro" id="IPR003594">
    <property type="entry name" value="HATPase_dom"/>
</dbReference>
<dbReference type="PROSITE" id="PS00041">
    <property type="entry name" value="HTH_ARAC_FAMILY_1"/>
    <property type="match status" value="1"/>
</dbReference>
<dbReference type="InterPro" id="IPR018060">
    <property type="entry name" value="HTH_AraC"/>
</dbReference>
<keyword evidence="8" id="KW-1133">Transmembrane helix</keyword>
<feature type="chain" id="PRO_5045380210" description="histidine kinase" evidence="9">
    <location>
        <begin position="25"/>
        <end position="1353"/>
    </location>
</feature>
<feature type="domain" description="HTH araC/xylS-type" evidence="10">
    <location>
        <begin position="1244"/>
        <end position="1344"/>
    </location>
</feature>
<feature type="transmembrane region" description="Helical" evidence="8">
    <location>
        <begin position="786"/>
        <end position="807"/>
    </location>
</feature>
<dbReference type="PANTHER" id="PTHR43547:SF2">
    <property type="entry name" value="HYBRID SIGNAL TRANSDUCTION HISTIDINE KINASE C"/>
    <property type="match status" value="1"/>
</dbReference>
<dbReference type="InterPro" id="IPR015943">
    <property type="entry name" value="WD40/YVTN_repeat-like_dom_sf"/>
</dbReference>
<dbReference type="InterPro" id="IPR036097">
    <property type="entry name" value="HisK_dim/P_sf"/>
</dbReference>
<dbReference type="InterPro" id="IPR036890">
    <property type="entry name" value="HATPase_C_sf"/>
</dbReference>
<evidence type="ECO:0000256" key="4">
    <source>
        <dbReference type="ARBA" id="ARBA00023015"/>
    </source>
</evidence>
<dbReference type="PROSITE" id="PS50110">
    <property type="entry name" value="RESPONSE_REGULATORY"/>
    <property type="match status" value="1"/>
</dbReference>
<evidence type="ECO:0000256" key="8">
    <source>
        <dbReference type="SAM" id="Phobius"/>
    </source>
</evidence>
<feature type="domain" description="Histidine kinase" evidence="11">
    <location>
        <begin position="839"/>
        <end position="1056"/>
    </location>
</feature>
<keyword evidence="8" id="KW-0812">Transmembrane</keyword>
<sequence length="1353" mass="154173">MNRALLLYSLTIFVCLLTSPFACGQEIGVTPLKIEKELPSLTINSTFQDRDGFIWFGTAQGLSRFDAHNLLNFKLTEEEGRIVDDQNITDIEEAKNHLLLATGSGLYTLNKRSYSIQPFANSVLKDRRVTAMFVDKQSNIWIGTNNAVFVFRSDFSLIKKYTHDPKLKHSIPAGTTNMFYEDREGNLWMGIWCAGLHKLDKKADRFIPYPTLGGRNNPFRMFQDDHGQRWIASWGDGMYLFNPQDGKDCYRSVTIKNKRRGEGNEDLCYNILQDPQRKYIWVLSFSGISTFRYTKDNQLEALDNSVLFDNTSNIFNDLYLDRTGLLWLSIGGKGVSTISFDKPQIENLTFDKVKPRYSILPNLNMLYKDRSGDLWFNLERIGLGKIAANTGEMTTYSNAQFKDLISIRAVTSALEVDKQLWIGSSYEPTINVFDKTEKSISLRKKIDLKQWFPQADVPLFFFQDSRHAVWIATANGVFVKKAEEQSFTFIRSLQDYIVGISEDYAGSIWVATKGQGIYQFRHGEIAAPALHLGKETQGIFTDQIETIAADKTGNLWIGTKDSRLLRYHIQQQRTTELANTGLFSKNQLLDIVCLDDVVWLSTTRNIYKVSPIDNSIYEYAADDGLAVNMFSKRAYTVDAIGKSVYFGGYNGAVGFKKTAFTPRQQAQIVVSDVKVNNVSSIIHADNKKFNLHARTLVLEPEDQNIEISFSSMEFAHPDKIRFAYKLEGVDRDWVYAPRERLFATYNNLGKGDYRFLVKATDLNNKWNADVTTLEITKKPAFYESNLAYLLYFLLLAALLYFLISFSLHRLKLRSDLRIAQIEKNNADELIQTKLSYFTNITHDLLTPLTIISCLIDDVQITTQKNLSQFEKMRFNLQRLKRLLQQILDFRRIENKQMELRISESKLTPFFEEMGSSYFSPLAKRKHIDFQIQGMASDEGMYFDIDKLDKIVFNLLSNAFKYTPEGGKISVSYDTEWKGEVHFLRISIQDTGIGIAQDEIDKIFIPFYTNRHTKQQESNGIGLALTKDLVLAHRGHISVDSVIDRGSCFTVLIPVNKESYTEAELQHAQQLREVPSEITVAEGQHFHLPADLQAEALNLLLVEDNEDLRTTIASVLGRNYNVHSASQGQEALAILQTTDIDIVVSDIMMPVMDGLEFCRTIKANVDSNHIPVILLTAKASMDDRIACYEAGADGYISKPFEIKILEARIHSFVINKRVRQSDFKTNPQINISSLDYTPVDEQFLTKMIALIEENLADERFDVLILGDKLGLSKSTLYRKTKVLLDLSPSELIKNIRLKRACQLMDQDKSITVSEVAFSTGFADPRYFSTCFKAAFSMTPTAYQRKAAEDIVTRD</sequence>
<dbReference type="InterPro" id="IPR011110">
    <property type="entry name" value="Reg_prop"/>
</dbReference>
<evidence type="ECO:0000313" key="13">
    <source>
        <dbReference type="EMBL" id="MFD2967972.1"/>
    </source>
</evidence>
<keyword evidence="3 7" id="KW-0597">Phosphoprotein</keyword>
<feature type="modified residue" description="4-aspartylphosphate" evidence="7">
    <location>
        <position position="1145"/>
    </location>
</feature>
<dbReference type="CDD" id="cd17574">
    <property type="entry name" value="REC_OmpR"/>
    <property type="match status" value="1"/>
</dbReference>
<protein>
    <recommendedName>
        <fullName evidence="2">histidine kinase</fullName>
        <ecNumber evidence="2">2.7.13.3</ecNumber>
    </recommendedName>
</protein>
<dbReference type="Gene3D" id="2.60.40.10">
    <property type="entry name" value="Immunoglobulins"/>
    <property type="match status" value="1"/>
</dbReference>
<gene>
    <name evidence="13" type="ORF">ACFS7Y_11260</name>
</gene>
<keyword evidence="14" id="KW-1185">Reference proteome</keyword>
<dbReference type="Gene3D" id="3.40.50.2300">
    <property type="match status" value="1"/>
</dbReference>
<dbReference type="InterPro" id="IPR009057">
    <property type="entry name" value="Homeodomain-like_sf"/>
</dbReference>
<evidence type="ECO:0000259" key="11">
    <source>
        <dbReference type="PROSITE" id="PS50109"/>
    </source>
</evidence>
<dbReference type="SMART" id="SM00448">
    <property type="entry name" value="REC"/>
    <property type="match status" value="1"/>
</dbReference>
<dbReference type="Pfam" id="PF07494">
    <property type="entry name" value="Reg_prop"/>
    <property type="match status" value="2"/>
</dbReference>
<dbReference type="InterPro" id="IPR013783">
    <property type="entry name" value="Ig-like_fold"/>
</dbReference>
<dbReference type="InterPro" id="IPR005467">
    <property type="entry name" value="His_kinase_dom"/>
</dbReference>
<dbReference type="SUPFAM" id="SSF55874">
    <property type="entry name" value="ATPase domain of HSP90 chaperone/DNA topoisomerase II/histidine kinase"/>
    <property type="match status" value="1"/>
</dbReference>
<dbReference type="InterPro" id="IPR003661">
    <property type="entry name" value="HisK_dim/P_dom"/>
</dbReference>
<dbReference type="InterPro" id="IPR004358">
    <property type="entry name" value="Sig_transdc_His_kin-like_C"/>
</dbReference>
<evidence type="ECO:0000256" key="2">
    <source>
        <dbReference type="ARBA" id="ARBA00012438"/>
    </source>
</evidence>
<name>A0ABW6BEN8_9SPHI</name>
<dbReference type="Gene3D" id="3.30.565.10">
    <property type="entry name" value="Histidine kinase-like ATPase, C-terminal domain"/>
    <property type="match status" value="1"/>
</dbReference>
<dbReference type="InterPro" id="IPR018062">
    <property type="entry name" value="HTH_AraC-typ_CS"/>
</dbReference>
<dbReference type="Gene3D" id="1.10.287.130">
    <property type="match status" value="1"/>
</dbReference>
<dbReference type="PANTHER" id="PTHR43547">
    <property type="entry name" value="TWO-COMPONENT HISTIDINE KINASE"/>
    <property type="match status" value="1"/>
</dbReference>
<evidence type="ECO:0000256" key="3">
    <source>
        <dbReference type="ARBA" id="ARBA00022553"/>
    </source>
</evidence>
<evidence type="ECO:0000256" key="5">
    <source>
        <dbReference type="ARBA" id="ARBA00023125"/>
    </source>
</evidence>
<evidence type="ECO:0000313" key="14">
    <source>
        <dbReference type="Proteomes" id="UP001597525"/>
    </source>
</evidence>
<dbReference type="Gene3D" id="1.10.10.60">
    <property type="entry name" value="Homeodomain-like"/>
    <property type="match status" value="1"/>
</dbReference>
<keyword evidence="4" id="KW-0805">Transcription regulation</keyword>
<evidence type="ECO:0000259" key="12">
    <source>
        <dbReference type="PROSITE" id="PS50110"/>
    </source>
</evidence>
<dbReference type="SUPFAM" id="SSF47384">
    <property type="entry name" value="Homodimeric domain of signal transducing histidine kinase"/>
    <property type="match status" value="1"/>
</dbReference>
<dbReference type="SMART" id="SM00342">
    <property type="entry name" value="HTH_ARAC"/>
    <property type="match status" value="1"/>
</dbReference>
<reference evidence="14" key="1">
    <citation type="journal article" date="2019" name="Int. J. Syst. Evol. Microbiol.">
        <title>The Global Catalogue of Microorganisms (GCM) 10K type strain sequencing project: providing services to taxonomists for standard genome sequencing and annotation.</title>
        <authorList>
            <consortium name="The Broad Institute Genomics Platform"/>
            <consortium name="The Broad Institute Genome Sequencing Center for Infectious Disease"/>
            <person name="Wu L."/>
            <person name="Ma J."/>
        </authorList>
    </citation>
    <scope>NUCLEOTIDE SEQUENCE [LARGE SCALE GENOMIC DNA]</scope>
    <source>
        <strain evidence="14">KCTC 22814</strain>
    </source>
</reference>
<dbReference type="CDD" id="cd00082">
    <property type="entry name" value="HisKA"/>
    <property type="match status" value="1"/>
</dbReference>
<evidence type="ECO:0000259" key="10">
    <source>
        <dbReference type="PROSITE" id="PS01124"/>
    </source>
</evidence>
<accession>A0ABW6BEN8</accession>
<feature type="domain" description="Response regulatory" evidence="12">
    <location>
        <begin position="1097"/>
        <end position="1212"/>
    </location>
</feature>
<evidence type="ECO:0000256" key="9">
    <source>
        <dbReference type="SAM" id="SignalP"/>
    </source>
</evidence>
<dbReference type="Pfam" id="PF12833">
    <property type="entry name" value="HTH_18"/>
    <property type="match status" value="1"/>
</dbReference>
<dbReference type="InterPro" id="IPR001789">
    <property type="entry name" value="Sig_transdc_resp-reg_receiver"/>
</dbReference>
<dbReference type="Pfam" id="PF00072">
    <property type="entry name" value="Response_reg"/>
    <property type="match status" value="1"/>
</dbReference>
<dbReference type="RefSeq" id="WP_320186032.1">
    <property type="nucleotide sequence ID" value="NZ_CP138332.1"/>
</dbReference>
<dbReference type="Gene3D" id="2.130.10.10">
    <property type="entry name" value="YVTN repeat-like/Quinoprotein amine dehydrogenase"/>
    <property type="match status" value="2"/>
</dbReference>
<proteinExistence type="predicted"/>
<keyword evidence="6" id="KW-0804">Transcription</keyword>
<dbReference type="SUPFAM" id="SSF52172">
    <property type="entry name" value="CheY-like"/>
    <property type="match status" value="1"/>
</dbReference>
<dbReference type="SMART" id="SM00388">
    <property type="entry name" value="HisKA"/>
    <property type="match status" value="1"/>
</dbReference>
<dbReference type="SMART" id="SM00387">
    <property type="entry name" value="HATPase_c"/>
    <property type="match status" value="1"/>
</dbReference>
<keyword evidence="5" id="KW-0238">DNA-binding</keyword>
<feature type="signal peptide" evidence="9">
    <location>
        <begin position="1"/>
        <end position="24"/>
    </location>
</feature>
<dbReference type="InterPro" id="IPR011006">
    <property type="entry name" value="CheY-like_superfamily"/>
</dbReference>
<evidence type="ECO:0000256" key="1">
    <source>
        <dbReference type="ARBA" id="ARBA00000085"/>
    </source>
</evidence>
<dbReference type="EMBL" id="JBHUPB010000008">
    <property type="protein sequence ID" value="MFD2967972.1"/>
    <property type="molecule type" value="Genomic_DNA"/>
</dbReference>
<comment type="caution">
    <text evidence="13">The sequence shown here is derived from an EMBL/GenBank/DDBJ whole genome shotgun (WGS) entry which is preliminary data.</text>
</comment>
<dbReference type="SUPFAM" id="SSF46689">
    <property type="entry name" value="Homeodomain-like"/>
    <property type="match status" value="1"/>
</dbReference>
<dbReference type="SUPFAM" id="SSF63829">
    <property type="entry name" value="Calcium-dependent phosphotriesterase"/>
    <property type="match status" value="2"/>
</dbReference>
<dbReference type="InterPro" id="IPR011123">
    <property type="entry name" value="Y_Y_Y"/>
</dbReference>
<dbReference type="EC" id="2.7.13.3" evidence="2"/>
<comment type="catalytic activity">
    <reaction evidence="1">
        <text>ATP + protein L-histidine = ADP + protein N-phospho-L-histidine.</text>
        <dbReference type="EC" id="2.7.13.3"/>
    </reaction>
</comment>